<gene>
    <name evidence="2" type="ORF">PF004_g29490</name>
</gene>
<comment type="caution">
    <text evidence="2">The sequence shown here is derived from an EMBL/GenBank/DDBJ whole genome shotgun (WGS) entry which is preliminary data.</text>
</comment>
<name>A0A6G0MFC6_9STRA</name>
<evidence type="ECO:0000256" key="1">
    <source>
        <dbReference type="SAM" id="MobiDB-lite"/>
    </source>
</evidence>
<protein>
    <submittedName>
        <fullName evidence="2">Uncharacterized protein</fullName>
    </submittedName>
</protein>
<organism evidence="2 3">
    <name type="scientific">Phytophthora fragariae</name>
    <dbReference type="NCBI Taxonomy" id="53985"/>
    <lineage>
        <taxon>Eukaryota</taxon>
        <taxon>Sar</taxon>
        <taxon>Stramenopiles</taxon>
        <taxon>Oomycota</taxon>
        <taxon>Peronosporomycetes</taxon>
        <taxon>Peronosporales</taxon>
        <taxon>Peronosporaceae</taxon>
        <taxon>Phytophthora</taxon>
    </lineage>
</organism>
<proteinExistence type="predicted"/>
<dbReference type="Proteomes" id="UP000476176">
    <property type="component" value="Unassembled WGS sequence"/>
</dbReference>
<feature type="compositionally biased region" description="Polar residues" evidence="1">
    <location>
        <begin position="109"/>
        <end position="119"/>
    </location>
</feature>
<dbReference type="AlphaFoldDB" id="A0A6G0MFC6"/>
<feature type="compositionally biased region" description="Acidic residues" evidence="1">
    <location>
        <begin position="76"/>
        <end position="90"/>
    </location>
</feature>
<accession>A0A6G0MFC6</accession>
<feature type="compositionally biased region" description="Low complexity" evidence="1">
    <location>
        <begin position="28"/>
        <end position="49"/>
    </location>
</feature>
<feature type="region of interest" description="Disordered" evidence="1">
    <location>
        <begin position="28"/>
        <end position="119"/>
    </location>
</feature>
<reference evidence="2 3" key="1">
    <citation type="submission" date="2018-09" db="EMBL/GenBank/DDBJ databases">
        <title>Genomic investigation of the strawberry pathogen Phytophthora fragariae indicates pathogenicity is determined by transcriptional variation in three key races.</title>
        <authorList>
            <person name="Adams T.M."/>
            <person name="Armitage A.D."/>
            <person name="Sobczyk M.K."/>
            <person name="Bates H.J."/>
            <person name="Dunwell J.M."/>
            <person name="Nellist C.F."/>
            <person name="Harrison R.J."/>
        </authorList>
    </citation>
    <scope>NUCLEOTIDE SEQUENCE [LARGE SCALE GENOMIC DNA]</scope>
    <source>
        <strain evidence="2 3">BC-23</strain>
    </source>
</reference>
<evidence type="ECO:0000313" key="2">
    <source>
        <dbReference type="EMBL" id="KAE9165457.1"/>
    </source>
</evidence>
<evidence type="ECO:0000313" key="3">
    <source>
        <dbReference type="Proteomes" id="UP000476176"/>
    </source>
</evidence>
<dbReference type="EMBL" id="QXGC01005393">
    <property type="protein sequence ID" value="KAE9165457.1"/>
    <property type="molecule type" value="Genomic_DNA"/>
</dbReference>
<sequence>MGTPTTQTSDELAAPAASNAVVANTATTATSSASSVSVVTSTVTTSSSPKRTISVGEYHEKARSKPTYANETLFDGMEDLDMEEGEEEQDSSSSGRNEASVGRVVPARTTRTLRIQSSR</sequence>